<accession>A0A1F6TQL6</accession>
<dbReference type="InterPro" id="IPR012677">
    <property type="entry name" value="Nucleotide-bd_a/b_plait_sf"/>
</dbReference>
<sequence>MSMNVFVGNLAESVTPEDLRKAFAGYGTVVNTIVMKDTITGQPLGRGHVYLVPEEAAREAIAALHDVPLKGQSVAVRECVYRTKQDRRAGRPLWNDAERRCGNDRRRNGVHAEAHALKLASRQGAPRQSL</sequence>
<dbReference type="GO" id="GO:0008380">
    <property type="term" value="P:RNA splicing"/>
    <property type="evidence" value="ECO:0007669"/>
    <property type="project" value="UniProtKB-KW"/>
</dbReference>
<keyword evidence="3" id="KW-0508">mRNA splicing</keyword>
<evidence type="ECO:0000256" key="1">
    <source>
        <dbReference type="ARBA" id="ARBA00022664"/>
    </source>
</evidence>
<name>A0A1F6TQL6_9PROT</name>
<organism evidence="5 6">
    <name type="scientific">Candidatus Muproteobacteria bacterium RBG_16_65_34</name>
    <dbReference type="NCBI Taxonomy" id="1817760"/>
    <lineage>
        <taxon>Bacteria</taxon>
        <taxon>Pseudomonadati</taxon>
        <taxon>Pseudomonadota</taxon>
        <taxon>Candidatus Muproteobacteria</taxon>
    </lineage>
</organism>
<dbReference type="InterPro" id="IPR035979">
    <property type="entry name" value="RBD_domain_sf"/>
</dbReference>
<comment type="caution">
    <text evidence="5">The sequence shown here is derived from an EMBL/GenBank/DDBJ whole genome shotgun (WGS) entry which is preliminary data.</text>
</comment>
<feature type="domain" description="RRM" evidence="4">
    <location>
        <begin position="3"/>
        <end position="77"/>
    </location>
</feature>
<dbReference type="SUPFAM" id="SSF54928">
    <property type="entry name" value="RNA-binding domain, RBD"/>
    <property type="match status" value="1"/>
</dbReference>
<evidence type="ECO:0000259" key="4">
    <source>
        <dbReference type="PROSITE" id="PS50102"/>
    </source>
</evidence>
<dbReference type="Pfam" id="PF00076">
    <property type="entry name" value="RRM_1"/>
    <property type="match status" value="1"/>
</dbReference>
<dbReference type="AlphaFoldDB" id="A0A1F6TQL6"/>
<dbReference type="Gene3D" id="3.30.70.330">
    <property type="match status" value="1"/>
</dbReference>
<evidence type="ECO:0000313" key="6">
    <source>
        <dbReference type="Proteomes" id="UP000178885"/>
    </source>
</evidence>
<dbReference type="EMBL" id="MFSU01000058">
    <property type="protein sequence ID" value="OGI47349.1"/>
    <property type="molecule type" value="Genomic_DNA"/>
</dbReference>
<dbReference type="GO" id="GO:0006397">
    <property type="term" value="P:mRNA processing"/>
    <property type="evidence" value="ECO:0007669"/>
    <property type="project" value="UniProtKB-KW"/>
</dbReference>
<reference evidence="5 6" key="1">
    <citation type="journal article" date="2016" name="Nat. Commun.">
        <title>Thousands of microbial genomes shed light on interconnected biogeochemical processes in an aquifer system.</title>
        <authorList>
            <person name="Anantharaman K."/>
            <person name="Brown C.T."/>
            <person name="Hug L.A."/>
            <person name="Sharon I."/>
            <person name="Castelle C.J."/>
            <person name="Probst A.J."/>
            <person name="Thomas B.C."/>
            <person name="Singh A."/>
            <person name="Wilkins M.J."/>
            <person name="Karaoz U."/>
            <person name="Brodie E.L."/>
            <person name="Williams K.H."/>
            <person name="Hubbard S.S."/>
            <person name="Banfield J.F."/>
        </authorList>
    </citation>
    <scope>NUCLEOTIDE SEQUENCE [LARGE SCALE GENOMIC DNA]</scope>
</reference>
<dbReference type="SMART" id="SM00360">
    <property type="entry name" value="RRM"/>
    <property type="match status" value="1"/>
</dbReference>
<protein>
    <recommendedName>
        <fullName evidence="4">RRM domain-containing protein</fullName>
    </recommendedName>
</protein>
<dbReference type="PANTHER" id="PTHR48028:SF4">
    <property type="entry name" value="SC35-LIKE SPLICING FACTOR"/>
    <property type="match status" value="1"/>
</dbReference>
<dbReference type="PANTHER" id="PTHR48028">
    <property type="entry name" value="GLYCINE-RICH RNA-BINDING PROTEIN RZ1A"/>
    <property type="match status" value="1"/>
</dbReference>
<dbReference type="PROSITE" id="PS50102">
    <property type="entry name" value="RRM"/>
    <property type="match status" value="1"/>
</dbReference>
<dbReference type="InterPro" id="IPR051106">
    <property type="entry name" value="RNA-bind/splicing_reg"/>
</dbReference>
<keyword evidence="1" id="KW-0507">mRNA processing</keyword>
<evidence type="ECO:0000256" key="2">
    <source>
        <dbReference type="ARBA" id="ARBA00022884"/>
    </source>
</evidence>
<dbReference type="Proteomes" id="UP000178885">
    <property type="component" value="Unassembled WGS sequence"/>
</dbReference>
<keyword evidence="2" id="KW-0694">RNA-binding</keyword>
<dbReference type="GO" id="GO:0003723">
    <property type="term" value="F:RNA binding"/>
    <property type="evidence" value="ECO:0007669"/>
    <property type="project" value="UniProtKB-KW"/>
</dbReference>
<proteinExistence type="predicted"/>
<evidence type="ECO:0000256" key="3">
    <source>
        <dbReference type="ARBA" id="ARBA00023187"/>
    </source>
</evidence>
<dbReference type="InterPro" id="IPR000504">
    <property type="entry name" value="RRM_dom"/>
</dbReference>
<evidence type="ECO:0000313" key="5">
    <source>
        <dbReference type="EMBL" id="OGI47349.1"/>
    </source>
</evidence>
<dbReference type="STRING" id="1817760.A2151_09380"/>
<gene>
    <name evidence="5" type="ORF">A2151_09380</name>
</gene>